<feature type="domain" description="Anthranilate synthase component I N-terminal" evidence="3">
    <location>
        <begin position="218"/>
        <end position="355"/>
    </location>
</feature>
<dbReference type="GO" id="GO:0005737">
    <property type="term" value="C:cytoplasm"/>
    <property type="evidence" value="ECO:0007669"/>
    <property type="project" value="TreeGrafter"/>
</dbReference>
<dbReference type="Gene3D" id="3.40.50.300">
    <property type="entry name" value="P-loop containing nucleotide triphosphate hydrolases"/>
    <property type="match status" value="1"/>
</dbReference>
<dbReference type="Gene3D" id="3.60.120.10">
    <property type="entry name" value="Anthranilate synthase"/>
    <property type="match status" value="1"/>
</dbReference>
<dbReference type="InterPro" id="IPR019999">
    <property type="entry name" value="Anth_synth_I-like"/>
</dbReference>
<dbReference type="PANTHER" id="PTHR11236">
    <property type="entry name" value="AMINOBENZOATE/ANTHRANILATE SYNTHASE"/>
    <property type="match status" value="1"/>
</dbReference>
<dbReference type="RefSeq" id="WP_245806715.1">
    <property type="nucleotide sequence ID" value="NZ_FUHW01000053.1"/>
</dbReference>
<dbReference type="AlphaFoldDB" id="A0A1R4GX35"/>
<name>A0A1R4GX35_9MICC</name>
<dbReference type="EMBL" id="FUHW01000053">
    <property type="protein sequence ID" value="SJM72684.1"/>
    <property type="molecule type" value="Genomic_DNA"/>
</dbReference>
<dbReference type="PRINTS" id="PR00095">
    <property type="entry name" value="ANTSNTHASEI"/>
</dbReference>
<evidence type="ECO:0000313" key="4">
    <source>
        <dbReference type="EMBL" id="SJM72684.1"/>
    </source>
</evidence>
<evidence type="ECO:0000259" key="3">
    <source>
        <dbReference type="Pfam" id="PF04715"/>
    </source>
</evidence>
<dbReference type="PANTHER" id="PTHR11236:SF18">
    <property type="entry name" value="AMINODEOXYCHORISMATE SYNTHASE"/>
    <property type="match status" value="1"/>
</dbReference>
<proteinExistence type="predicted"/>
<reference evidence="4 5" key="1">
    <citation type="submission" date="2017-02" db="EMBL/GenBank/DDBJ databases">
        <authorList>
            <person name="Peterson S.W."/>
        </authorList>
    </citation>
    <scope>NUCLEOTIDE SEQUENCE [LARGE SCALE GENOMIC DNA]</scope>
    <source>
        <strain evidence="4 5">B Ar 00.02</strain>
    </source>
</reference>
<dbReference type="GO" id="GO:0000162">
    <property type="term" value="P:L-tryptophan biosynthetic process"/>
    <property type="evidence" value="ECO:0007669"/>
    <property type="project" value="TreeGrafter"/>
</dbReference>
<dbReference type="InterPro" id="IPR027417">
    <property type="entry name" value="P-loop_NTPase"/>
</dbReference>
<keyword evidence="4" id="KW-0032">Aminotransferase</keyword>
<dbReference type="Pfam" id="PF04715">
    <property type="entry name" value="Anth_synt_I_N"/>
    <property type="match status" value="1"/>
</dbReference>
<keyword evidence="4" id="KW-0808">Transferase</keyword>
<dbReference type="CDD" id="cd02019">
    <property type="entry name" value="NK"/>
    <property type="match status" value="1"/>
</dbReference>
<feature type="region of interest" description="Disordered" evidence="1">
    <location>
        <begin position="377"/>
        <end position="400"/>
    </location>
</feature>
<dbReference type="InterPro" id="IPR015890">
    <property type="entry name" value="Chorismate_C"/>
</dbReference>
<evidence type="ECO:0000256" key="1">
    <source>
        <dbReference type="SAM" id="MobiDB-lite"/>
    </source>
</evidence>
<feature type="domain" description="Chorismate-utilising enzyme C-terminal" evidence="2">
    <location>
        <begin position="405"/>
        <end position="680"/>
    </location>
</feature>
<evidence type="ECO:0000313" key="5">
    <source>
        <dbReference type="Proteomes" id="UP000195913"/>
    </source>
</evidence>
<evidence type="ECO:0000259" key="2">
    <source>
        <dbReference type="Pfam" id="PF00425"/>
    </source>
</evidence>
<dbReference type="Pfam" id="PF00425">
    <property type="entry name" value="Chorismate_bind"/>
    <property type="match status" value="1"/>
</dbReference>
<dbReference type="SUPFAM" id="SSF52540">
    <property type="entry name" value="P-loop containing nucleoside triphosphate hydrolases"/>
    <property type="match status" value="1"/>
</dbReference>
<dbReference type="InterPro" id="IPR006805">
    <property type="entry name" value="Anth_synth_I_N"/>
</dbReference>
<dbReference type="GO" id="GO:0008153">
    <property type="term" value="P:4-aminobenzoate biosynthetic process"/>
    <property type="evidence" value="ECO:0007669"/>
    <property type="project" value="TreeGrafter"/>
</dbReference>
<dbReference type="InterPro" id="IPR005801">
    <property type="entry name" value="ADC_synthase"/>
</dbReference>
<accession>A0A1R4GX35</accession>
<dbReference type="GO" id="GO:0046820">
    <property type="term" value="F:4-amino-4-deoxychorismate synthase activity"/>
    <property type="evidence" value="ECO:0007669"/>
    <property type="project" value="UniProtKB-EC"/>
</dbReference>
<dbReference type="EC" id="2.6.1.85" evidence="4"/>
<dbReference type="SUPFAM" id="SSF56322">
    <property type="entry name" value="ADC synthase"/>
    <property type="match status" value="1"/>
</dbReference>
<keyword evidence="5" id="KW-1185">Reference proteome</keyword>
<dbReference type="Proteomes" id="UP000195913">
    <property type="component" value="Unassembled WGS sequence"/>
</dbReference>
<gene>
    <name evidence="4" type="ORF">FM101_15630</name>
</gene>
<protein>
    <submittedName>
        <fullName evidence="4">Para-aminobenzoate synthase, aminase component</fullName>
        <ecNumber evidence="4">2.6.1.85</ecNumber>
    </submittedName>
</protein>
<organism evidence="4 5">
    <name type="scientific">Arthrobacter rhombi</name>
    <dbReference type="NCBI Taxonomy" id="71253"/>
    <lineage>
        <taxon>Bacteria</taxon>
        <taxon>Bacillati</taxon>
        <taxon>Actinomycetota</taxon>
        <taxon>Actinomycetes</taxon>
        <taxon>Micrococcales</taxon>
        <taxon>Micrococcaceae</taxon>
        <taxon>Arthrobacter</taxon>
    </lineage>
</organism>
<sequence length="696" mass="74863">MARRSPVIIAVDGRSGAGKSTLALELATSLRIHRSVSLFHLEDIYTGWDGLEGGRERYVTEVLDSLHWGEDARWTSWDWVRDTDGERRTTVAADVVIVEGVGASCTEAVPYLDASIWVEVEDDVRRRRALARDGDTFAPHWERWAAQEQRWLDQDPVIERADVIVANLADGSAPPDALRALTQLPVLQEPLRHELQAAAQETLLFRRIPLPEASRAATSLFERLCPGEHAVLLESSNASTPGSTRNRFSILADDSGEAAARVEHHDGLTQVVTGCARARLSGPFFAWLDRNWGTARLQGPEGLDCEFVLGWLGWLGYELGRESGAVPSTSSPTPDAALLHPGRAIVLDHERAEAWLLALEAPDARDWLDSTVEALQQPLSPGVPPDSGAPLQGAPPPGFAAADTREEYLAKILAAQDQITAGNSYEICLTTALAATAEPGSFDPWQLYLNLRETSPAPFAHYIRWGGIVVASSSPERFLSVDAAGLLRAEPIKGTRPRSEDPVKDSMLALDLATAPKDRAENIMIVDLLRNDLSRCADPSSLRVPRLCAVESYATVHQLVSTIEARLLPDASRAEAVAAAFPPGSMTGAPKISTMAILDRLEEGRPRGVYSGAVGYFSHSAAADLAVVIRTLVARRDPLASCGAGGGPAPDGPWQLSLGLGGAITADSDPAAEWEEVKTKSRGVLSALGAEFGFEA</sequence>